<reference evidence="2" key="1">
    <citation type="journal article" date="2010" name="BMC Genomics">
        <title>A genomic perspective on the potential of Actinobacillus succinogenes for industrial succinate production.</title>
        <authorList>
            <person name="McKinlay J.B."/>
            <person name="Laivenieks M."/>
            <person name="Schindler B.D."/>
            <person name="McKinlay A.A."/>
            <person name="Siddaramappa S."/>
            <person name="Challacombe J.F."/>
            <person name="Lowry S.R."/>
            <person name="Clum A."/>
            <person name="Lapidus A.L."/>
            <person name="Burkhart K.B."/>
            <person name="Harkins V."/>
            <person name="Vieille C."/>
        </authorList>
    </citation>
    <scope>NUCLEOTIDE SEQUENCE [LARGE SCALE GENOMIC DNA]</scope>
    <source>
        <strain evidence="2">ATCC 55618 / DSM 22257 / CCUG 43843 / 130Z</strain>
    </source>
</reference>
<dbReference type="InterPro" id="IPR038056">
    <property type="entry name" value="YjbR-like_sf"/>
</dbReference>
<accession>A6VPV5</accession>
<dbReference type="Pfam" id="PF04237">
    <property type="entry name" value="YjbR"/>
    <property type="match status" value="1"/>
</dbReference>
<dbReference type="Proteomes" id="UP000001114">
    <property type="component" value="Chromosome"/>
</dbReference>
<dbReference type="PANTHER" id="PTHR35145">
    <property type="entry name" value="CYTOPLASMIC PROTEIN-RELATED"/>
    <property type="match status" value="1"/>
</dbReference>
<dbReference type="PANTHER" id="PTHR35145:SF1">
    <property type="entry name" value="CYTOPLASMIC PROTEIN"/>
    <property type="match status" value="1"/>
</dbReference>
<dbReference type="OrthoDB" id="3194910at2"/>
<protein>
    <recommendedName>
        <fullName evidence="3">MmcQ/YjbR family DNA-binding protein</fullName>
    </recommendedName>
</protein>
<name>A6VPV5_ACTSZ</name>
<evidence type="ECO:0000313" key="2">
    <source>
        <dbReference type="Proteomes" id="UP000001114"/>
    </source>
</evidence>
<dbReference type="AlphaFoldDB" id="A6VPV5"/>
<keyword evidence="2" id="KW-1185">Reference proteome</keyword>
<dbReference type="SUPFAM" id="SSF142906">
    <property type="entry name" value="YjbR-like"/>
    <property type="match status" value="1"/>
</dbReference>
<dbReference type="InterPro" id="IPR058532">
    <property type="entry name" value="YjbR/MT2646/Rv2570-like"/>
</dbReference>
<evidence type="ECO:0008006" key="3">
    <source>
        <dbReference type="Google" id="ProtNLM"/>
    </source>
</evidence>
<evidence type="ECO:0000313" key="1">
    <source>
        <dbReference type="EMBL" id="ABR75002.1"/>
    </source>
</evidence>
<dbReference type="eggNOG" id="COG2315">
    <property type="taxonomic scope" value="Bacteria"/>
</dbReference>
<dbReference type="Gene3D" id="3.90.1150.30">
    <property type="match status" value="1"/>
</dbReference>
<dbReference type="HOGENOM" id="CLU_105851_5_0_6"/>
<dbReference type="KEGG" id="asu:Asuc_1650"/>
<sequence>MSQRQAVFHYAETQYGVEPEFLFADKYPSYAIAVLRHQNAKRKWFALLMTVPNSSLGLAGEGASDVVTLKCAPEMVSILQQDENVLPAYHMNKKHWLTIVLDRGFDFDEMKKLLDWSYDLTKK</sequence>
<organism evidence="1 2">
    <name type="scientific">Actinobacillus succinogenes (strain ATCC 55618 / DSM 22257 / CCUG 43843 / 130Z)</name>
    <dbReference type="NCBI Taxonomy" id="339671"/>
    <lineage>
        <taxon>Bacteria</taxon>
        <taxon>Pseudomonadati</taxon>
        <taxon>Pseudomonadota</taxon>
        <taxon>Gammaproteobacteria</taxon>
        <taxon>Pasteurellales</taxon>
        <taxon>Pasteurellaceae</taxon>
        <taxon>Actinobacillus</taxon>
    </lineage>
</organism>
<dbReference type="InterPro" id="IPR007351">
    <property type="entry name" value="YjbR"/>
</dbReference>
<dbReference type="EMBL" id="CP000746">
    <property type="protein sequence ID" value="ABR75002.1"/>
    <property type="molecule type" value="Genomic_DNA"/>
</dbReference>
<dbReference type="RefSeq" id="WP_012073379.1">
    <property type="nucleotide sequence ID" value="NC_009655.1"/>
</dbReference>
<dbReference type="STRING" id="339671.Asuc_1650"/>
<proteinExistence type="predicted"/>
<gene>
    <name evidence="1" type="ordered locus">Asuc_1650</name>
</gene>